<gene>
    <name evidence="6" type="ORF">DIT97_22245</name>
</gene>
<dbReference type="InterPro" id="IPR017941">
    <property type="entry name" value="Rieske_2Fe-2S"/>
</dbReference>
<name>A0A3D3RBX0_9PLAN</name>
<keyword evidence="6" id="KW-0223">Dioxygenase</keyword>
<proteinExistence type="predicted"/>
<dbReference type="InterPro" id="IPR036922">
    <property type="entry name" value="Rieske_2Fe-2S_sf"/>
</dbReference>
<accession>A0A3D3RBX0</accession>
<dbReference type="PANTHER" id="PTHR21496:SF23">
    <property type="entry name" value="3-PHENYLPROPIONATE_CINNAMIC ACID DIOXYGENASE FERREDOXIN SUBUNIT"/>
    <property type="match status" value="1"/>
</dbReference>
<evidence type="ECO:0000256" key="2">
    <source>
        <dbReference type="ARBA" id="ARBA00022723"/>
    </source>
</evidence>
<evidence type="ECO:0000259" key="5">
    <source>
        <dbReference type="PROSITE" id="PS51296"/>
    </source>
</evidence>
<evidence type="ECO:0000256" key="3">
    <source>
        <dbReference type="ARBA" id="ARBA00023004"/>
    </source>
</evidence>
<dbReference type="Gene3D" id="2.102.10.10">
    <property type="entry name" value="Rieske [2Fe-2S] iron-sulphur domain"/>
    <property type="match status" value="1"/>
</dbReference>
<dbReference type="SUPFAM" id="SSF50022">
    <property type="entry name" value="ISP domain"/>
    <property type="match status" value="1"/>
</dbReference>
<keyword evidence="6" id="KW-0560">Oxidoreductase</keyword>
<dbReference type="Proteomes" id="UP000263642">
    <property type="component" value="Unassembled WGS sequence"/>
</dbReference>
<dbReference type="PROSITE" id="PS51296">
    <property type="entry name" value="RIESKE"/>
    <property type="match status" value="1"/>
</dbReference>
<keyword evidence="3" id="KW-0408">Iron</keyword>
<comment type="caution">
    <text evidence="6">The sequence shown here is derived from an EMBL/GenBank/DDBJ whole genome shotgun (WGS) entry which is preliminary data.</text>
</comment>
<dbReference type="CDD" id="cd03528">
    <property type="entry name" value="Rieske_RO_ferredoxin"/>
    <property type="match status" value="1"/>
</dbReference>
<dbReference type="EMBL" id="DQAY01000133">
    <property type="protein sequence ID" value="HCO25608.1"/>
    <property type="molecule type" value="Genomic_DNA"/>
</dbReference>
<evidence type="ECO:0000313" key="6">
    <source>
        <dbReference type="EMBL" id="HCO25608.1"/>
    </source>
</evidence>
<dbReference type="PANTHER" id="PTHR21496">
    <property type="entry name" value="FERREDOXIN-RELATED"/>
    <property type="match status" value="1"/>
</dbReference>
<reference evidence="6 7" key="1">
    <citation type="journal article" date="2018" name="Nat. Biotechnol.">
        <title>A standardized bacterial taxonomy based on genome phylogeny substantially revises the tree of life.</title>
        <authorList>
            <person name="Parks D.H."/>
            <person name="Chuvochina M."/>
            <person name="Waite D.W."/>
            <person name="Rinke C."/>
            <person name="Skarshewski A."/>
            <person name="Chaumeil P.A."/>
            <person name="Hugenholtz P."/>
        </authorList>
    </citation>
    <scope>NUCLEOTIDE SEQUENCE [LARGE SCALE GENOMIC DNA]</scope>
    <source>
        <strain evidence="6">UBA9375</strain>
    </source>
</reference>
<dbReference type="GO" id="GO:0046872">
    <property type="term" value="F:metal ion binding"/>
    <property type="evidence" value="ECO:0007669"/>
    <property type="project" value="UniProtKB-KW"/>
</dbReference>
<keyword evidence="4" id="KW-0411">Iron-sulfur</keyword>
<protein>
    <submittedName>
        <fullName evidence="6">Biphenyl 2,3-dioxygenase</fullName>
    </submittedName>
</protein>
<dbReference type="GO" id="GO:0051213">
    <property type="term" value="F:dioxygenase activity"/>
    <property type="evidence" value="ECO:0007669"/>
    <property type="project" value="UniProtKB-KW"/>
</dbReference>
<dbReference type="GO" id="GO:0051537">
    <property type="term" value="F:2 iron, 2 sulfur cluster binding"/>
    <property type="evidence" value="ECO:0007669"/>
    <property type="project" value="UniProtKB-KW"/>
</dbReference>
<organism evidence="6 7">
    <name type="scientific">Gimesia maris</name>
    <dbReference type="NCBI Taxonomy" id="122"/>
    <lineage>
        <taxon>Bacteria</taxon>
        <taxon>Pseudomonadati</taxon>
        <taxon>Planctomycetota</taxon>
        <taxon>Planctomycetia</taxon>
        <taxon>Planctomycetales</taxon>
        <taxon>Planctomycetaceae</taxon>
        <taxon>Gimesia</taxon>
    </lineage>
</organism>
<keyword evidence="2" id="KW-0479">Metal-binding</keyword>
<evidence type="ECO:0000256" key="4">
    <source>
        <dbReference type="ARBA" id="ARBA00023014"/>
    </source>
</evidence>
<keyword evidence="1" id="KW-0001">2Fe-2S</keyword>
<dbReference type="Pfam" id="PF00355">
    <property type="entry name" value="Rieske"/>
    <property type="match status" value="1"/>
</dbReference>
<sequence length="102" mass="11415">MPDFEEIASINDFGDADRLEVFLGDTPALLIRVQNQFLAIEDVCTHDGQPLTKGCIEEGAIVCPRHGARFDLKTGKALCMPATKPIQTFEVEVRDQKIYVRH</sequence>
<evidence type="ECO:0000256" key="1">
    <source>
        <dbReference type="ARBA" id="ARBA00022714"/>
    </source>
</evidence>
<dbReference type="AlphaFoldDB" id="A0A3D3RBX0"/>
<evidence type="ECO:0000313" key="7">
    <source>
        <dbReference type="Proteomes" id="UP000263642"/>
    </source>
</evidence>
<feature type="domain" description="Rieske" evidence="5">
    <location>
        <begin position="5"/>
        <end position="100"/>
    </location>
</feature>